<feature type="region of interest" description="Disordered" evidence="1">
    <location>
        <begin position="165"/>
        <end position="184"/>
    </location>
</feature>
<comment type="caution">
    <text evidence="2">The sequence shown here is derived from an EMBL/GenBank/DDBJ whole genome shotgun (WGS) entry which is preliminary data.</text>
</comment>
<proteinExistence type="predicted"/>
<gene>
    <name evidence="2" type="ORF">ACFOWM_00670</name>
</gene>
<keyword evidence="3" id="KW-1185">Reference proteome</keyword>
<evidence type="ECO:0000256" key="1">
    <source>
        <dbReference type="SAM" id="MobiDB-lite"/>
    </source>
</evidence>
<organism evidence="2 3">
    <name type="scientific">Ferruginibacter yonginensis</name>
    <dbReference type="NCBI Taxonomy" id="1310416"/>
    <lineage>
        <taxon>Bacteria</taxon>
        <taxon>Pseudomonadati</taxon>
        <taxon>Bacteroidota</taxon>
        <taxon>Chitinophagia</taxon>
        <taxon>Chitinophagales</taxon>
        <taxon>Chitinophagaceae</taxon>
        <taxon>Ferruginibacter</taxon>
    </lineage>
</organism>
<evidence type="ECO:0008006" key="4">
    <source>
        <dbReference type="Google" id="ProtNLM"/>
    </source>
</evidence>
<protein>
    <recommendedName>
        <fullName evidence="4">Beta-lactamase-inhibitor-like PepSY-like domain-containing protein</fullName>
    </recommendedName>
</protein>
<reference evidence="3" key="1">
    <citation type="journal article" date="2019" name="Int. J. Syst. Evol. Microbiol.">
        <title>The Global Catalogue of Microorganisms (GCM) 10K type strain sequencing project: providing services to taxonomists for standard genome sequencing and annotation.</title>
        <authorList>
            <consortium name="The Broad Institute Genomics Platform"/>
            <consortium name="The Broad Institute Genome Sequencing Center for Infectious Disease"/>
            <person name="Wu L."/>
            <person name="Ma J."/>
        </authorList>
    </citation>
    <scope>NUCLEOTIDE SEQUENCE [LARGE SCALE GENOMIC DNA]</scope>
    <source>
        <strain evidence="3">CECT 8289</strain>
    </source>
</reference>
<feature type="region of interest" description="Disordered" evidence="1">
    <location>
        <begin position="236"/>
        <end position="259"/>
    </location>
</feature>
<dbReference type="EMBL" id="JBHSCZ010000001">
    <property type="protein sequence ID" value="MFC4261375.1"/>
    <property type="molecule type" value="Genomic_DNA"/>
</dbReference>
<sequence length="377" mass="41646">MNKFLLTLIFVGSCFIGFTQNFKGQWKGYFIDNSTSRFSWGGDKCDYVLDIDINGKEVTGYSYTYFSSDGIKYYTICTLKGTADKKNKTIEISEIARTKTNVPVNISNSFQLHKLVWRKEGDNEILEGTWKPAPGQDISNTGYGTTVLTKRQLTEISPLAKKINNKKDPESVTTKPAFTNPTVAKKPATKAPVVAATPANKVKPTTPVVTKQKNMVVNKPTTTAKNTITTKAAVTQPTNNTEPTTPIAVNTPKPTTPTTVIPPGFEKRNTNVLQTVIVENPTVKIELYDNGEVDGDSVSLFYNGKVLLAHKRLTQNAIMIDLPVNNDEVNELVMYADNLGTLPPNTALMIVTDGKKRYEVRITSDLQKSGTIRFVHK</sequence>
<evidence type="ECO:0000313" key="2">
    <source>
        <dbReference type="EMBL" id="MFC4261375.1"/>
    </source>
</evidence>
<dbReference type="RefSeq" id="WP_379705604.1">
    <property type="nucleotide sequence ID" value="NZ_JBHSCZ010000001.1"/>
</dbReference>
<dbReference type="Proteomes" id="UP001595907">
    <property type="component" value="Unassembled WGS sequence"/>
</dbReference>
<accession>A0ABV8QM25</accession>
<evidence type="ECO:0000313" key="3">
    <source>
        <dbReference type="Proteomes" id="UP001595907"/>
    </source>
</evidence>
<name>A0ABV8QM25_9BACT</name>